<dbReference type="Proteomes" id="UP001642520">
    <property type="component" value="Unassembled WGS sequence"/>
</dbReference>
<feature type="domain" description="C2H2-type" evidence="2">
    <location>
        <begin position="56"/>
        <end position="81"/>
    </location>
</feature>
<evidence type="ECO:0000313" key="4">
    <source>
        <dbReference type="Proteomes" id="UP001642520"/>
    </source>
</evidence>
<evidence type="ECO:0000259" key="2">
    <source>
        <dbReference type="SMART" id="SM00355"/>
    </source>
</evidence>
<feature type="coiled-coil region" evidence="1">
    <location>
        <begin position="216"/>
        <end position="243"/>
    </location>
</feature>
<accession>A0ABP1NQ49</accession>
<proteinExistence type="predicted"/>
<protein>
    <recommendedName>
        <fullName evidence="2">C2H2-type domain-containing protein</fullName>
    </recommendedName>
</protein>
<sequence>MYVESNFKTALDHVDSRRHLALKYGEMFNKFIEKYTKEACEEFADNNVAIRVNYNFICIPCQRNFNNFVSALEHIQYNKSHNTKIKNGIICDKIKHAIHSCENNFKTIINKVDIFDIKLVFEYLNAYQDYDSYINNEYNKYTLFEAFKTLYNYTNEDYKTLINNGVIIYEYFLPICRICNYISCTSEKMLDHIKEKHGKVIIKTQQKEDINNDKEKIQYEENVKNDTEKLQKEQNINNNNEEEKQQKYNINSNDEILLFRN</sequence>
<evidence type="ECO:0000256" key="1">
    <source>
        <dbReference type="SAM" id="Coils"/>
    </source>
</evidence>
<reference evidence="3 4" key="1">
    <citation type="submission" date="2024-08" db="EMBL/GenBank/DDBJ databases">
        <authorList>
            <person name="Will J Nash"/>
            <person name="Angela Man"/>
            <person name="Seanna McTaggart"/>
            <person name="Kendall Baker"/>
            <person name="Tom Barker"/>
            <person name="Leah Catchpole"/>
            <person name="Alex Durrant"/>
            <person name="Karim Gharbi"/>
            <person name="Naomi Irish"/>
            <person name="Gemy Kaithakottil"/>
            <person name="Debby Ku"/>
            <person name="Aaliyah Providence"/>
            <person name="Felix Shaw"/>
            <person name="David Swarbreck"/>
            <person name="Chris Watkins"/>
            <person name="Ann M. McCartney"/>
            <person name="Giulio Formenti"/>
            <person name="Alice Mouton"/>
            <person name="Noel Vella"/>
            <person name="Bjorn M von Reumont"/>
            <person name="Adriana Vella"/>
            <person name="Wilfried Haerty"/>
        </authorList>
    </citation>
    <scope>NUCLEOTIDE SEQUENCE [LARGE SCALE GENOMIC DNA]</scope>
</reference>
<keyword evidence="1" id="KW-0175">Coiled coil</keyword>
<gene>
    <name evidence="3" type="ORF">XYLVIOL_LOCUS5915</name>
</gene>
<evidence type="ECO:0000313" key="3">
    <source>
        <dbReference type="EMBL" id="CAL7943149.1"/>
    </source>
</evidence>
<dbReference type="EMBL" id="CAXAJV020001293">
    <property type="protein sequence ID" value="CAL7943149.1"/>
    <property type="molecule type" value="Genomic_DNA"/>
</dbReference>
<dbReference type="SMART" id="SM00355">
    <property type="entry name" value="ZnF_C2H2"/>
    <property type="match status" value="2"/>
</dbReference>
<dbReference type="InterPro" id="IPR013087">
    <property type="entry name" value="Znf_C2H2_type"/>
</dbReference>
<comment type="caution">
    <text evidence="3">The sequence shown here is derived from an EMBL/GenBank/DDBJ whole genome shotgun (WGS) entry which is preliminary data.</text>
</comment>
<organism evidence="3 4">
    <name type="scientific">Xylocopa violacea</name>
    <name type="common">Violet carpenter bee</name>
    <name type="synonym">Apis violacea</name>
    <dbReference type="NCBI Taxonomy" id="135666"/>
    <lineage>
        <taxon>Eukaryota</taxon>
        <taxon>Metazoa</taxon>
        <taxon>Ecdysozoa</taxon>
        <taxon>Arthropoda</taxon>
        <taxon>Hexapoda</taxon>
        <taxon>Insecta</taxon>
        <taxon>Pterygota</taxon>
        <taxon>Neoptera</taxon>
        <taxon>Endopterygota</taxon>
        <taxon>Hymenoptera</taxon>
        <taxon>Apocrita</taxon>
        <taxon>Aculeata</taxon>
        <taxon>Apoidea</taxon>
        <taxon>Anthophila</taxon>
        <taxon>Apidae</taxon>
        <taxon>Xylocopa</taxon>
        <taxon>Xylocopa</taxon>
    </lineage>
</organism>
<keyword evidence="4" id="KW-1185">Reference proteome</keyword>
<feature type="domain" description="C2H2-type" evidence="2">
    <location>
        <begin position="174"/>
        <end position="197"/>
    </location>
</feature>
<name>A0ABP1NQ49_XYLVO</name>